<keyword evidence="3" id="KW-0583">PHB biosynthesis</keyword>
<feature type="compositionally biased region" description="Basic and acidic residues" evidence="4">
    <location>
        <begin position="315"/>
        <end position="325"/>
    </location>
</feature>
<dbReference type="RefSeq" id="WP_150091716.1">
    <property type="nucleotide sequence ID" value="NZ_JBFUOH010000034.1"/>
</dbReference>
<dbReference type="AlphaFoldDB" id="A0A5M8FRG1"/>
<sequence length="350" mass="39593">MSNETLFNDDWLKLQQRYWDGLAEMGRKALGTESAGASNPWQAAMDQWWKTLSPGASQPGQEFMDRLMEQGKSYFETVEKLTKGIAGTDMTQGWDTITRNLEDMQKAFMGGMADGDNSMRRMAGFWEMPLDNWQRMVSSLSPMMPGDLLRNMPHNPMQGDVERMLSAPGLGYSREEQGQYQDLIRRSMDYQRALQEYTGFFSKLGMKSVERMRDFLQAHADGSKPIDSARTLYDSWVSCCEAVYAEEVATPEYARIHGQLVNAEMALKKRMSVMVDESLGAMNMPTRSELRTLQERLQENRRENKHLRRELEMIKRSLAGAEKKPAAAAAKKAPVRKKAAATPAGNASQG</sequence>
<evidence type="ECO:0000256" key="2">
    <source>
        <dbReference type="ARBA" id="ARBA00019066"/>
    </source>
</evidence>
<gene>
    <name evidence="5" type="primary">phaE</name>
    <name evidence="5" type="ORF">F2Q65_06770</name>
</gene>
<dbReference type="Proteomes" id="UP000322981">
    <property type="component" value="Unassembled WGS sequence"/>
</dbReference>
<dbReference type="EMBL" id="VWXX01000006">
    <property type="protein sequence ID" value="KAA6186061.1"/>
    <property type="molecule type" value="Genomic_DNA"/>
</dbReference>
<dbReference type="OrthoDB" id="6115526at2"/>
<dbReference type="NCBIfam" id="TIGR01834">
    <property type="entry name" value="PHA_synth_III_E"/>
    <property type="match status" value="1"/>
</dbReference>
<name>A0A5M8FRG1_9GAMM</name>
<reference evidence="5 6" key="1">
    <citation type="submission" date="2019-09" db="EMBL/GenBank/DDBJ databases">
        <title>Whole-genome sequence of the purple sulfur bacterium Thiohalocapsa marina DSM 19078.</title>
        <authorList>
            <person name="Kyndt J.A."/>
            <person name="Meyer T.E."/>
        </authorList>
    </citation>
    <scope>NUCLEOTIDE SEQUENCE [LARGE SCALE GENOMIC DNA]</scope>
    <source>
        <strain evidence="5 6">DSM 19078</strain>
    </source>
</reference>
<proteinExistence type="predicted"/>
<organism evidence="5 6">
    <name type="scientific">Thiohalocapsa marina</name>
    <dbReference type="NCBI Taxonomy" id="424902"/>
    <lineage>
        <taxon>Bacteria</taxon>
        <taxon>Pseudomonadati</taxon>
        <taxon>Pseudomonadota</taxon>
        <taxon>Gammaproteobacteria</taxon>
        <taxon>Chromatiales</taxon>
        <taxon>Chromatiaceae</taxon>
        <taxon>Thiohalocapsa</taxon>
    </lineage>
</organism>
<evidence type="ECO:0000256" key="3">
    <source>
        <dbReference type="ARBA" id="ARBA00022752"/>
    </source>
</evidence>
<evidence type="ECO:0000313" key="6">
    <source>
        <dbReference type="Proteomes" id="UP000322981"/>
    </source>
</evidence>
<keyword evidence="6" id="KW-1185">Reference proteome</keyword>
<dbReference type="GO" id="GO:0042619">
    <property type="term" value="P:poly-hydroxybutyrate biosynthetic process"/>
    <property type="evidence" value="ECO:0007669"/>
    <property type="project" value="UniProtKB-KW"/>
</dbReference>
<evidence type="ECO:0000256" key="1">
    <source>
        <dbReference type="ARBA" id="ARBA00004683"/>
    </source>
</evidence>
<feature type="region of interest" description="Disordered" evidence="4">
    <location>
        <begin position="315"/>
        <end position="350"/>
    </location>
</feature>
<comment type="pathway">
    <text evidence="1">Biopolymer metabolism; poly-(R)-3-hydroxybutanoate biosynthesis.</text>
</comment>
<evidence type="ECO:0000256" key="4">
    <source>
        <dbReference type="SAM" id="MobiDB-lite"/>
    </source>
</evidence>
<dbReference type="Pfam" id="PF09712">
    <property type="entry name" value="PHA_synth_III_E"/>
    <property type="match status" value="1"/>
</dbReference>
<comment type="caution">
    <text evidence="5">The sequence shown here is derived from an EMBL/GenBank/DDBJ whole genome shotgun (WGS) entry which is preliminary data.</text>
</comment>
<protein>
    <recommendedName>
        <fullName evidence="2">Poly(3-hydroxyalkanoate) polymerase subunit PhaE</fullName>
    </recommendedName>
</protein>
<dbReference type="UniPathway" id="UPA00917"/>
<evidence type="ECO:0000313" key="5">
    <source>
        <dbReference type="EMBL" id="KAA6186061.1"/>
    </source>
</evidence>
<accession>A0A5M8FRG1</accession>
<dbReference type="InterPro" id="IPR010123">
    <property type="entry name" value="PHA_synth_III_E"/>
</dbReference>